<name>A0A7I9ZDE0_9MYCO</name>
<evidence type="ECO:0000313" key="1">
    <source>
        <dbReference type="EMBL" id="GFG98637.1"/>
    </source>
</evidence>
<comment type="caution">
    <text evidence="1">The sequence shown here is derived from an EMBL/GenBank/DDBJ whole genome shotgun (WGS) entry which is preliminary data.</text>
</comment>
<sequence length="130" mass="13587">MHLTLPSWLIDSEPSINDLVVARNDIAAAAARHDVAKTGAACRSAGSAVAKVHLQLPSPEPALNSTLHDAVDSYDIGLPYCISATQTHDAEGMQRAAAYISRGDAAMREALDYLDRHSGDAGPGVAVLVV</sequence>
<accession>A0A7I9ZDE0</accession>
<organism evidence="1 2">
    <name type="scientific">Mycobacterium timonense</name>
    <dbReference type="NCBI Taxonomy" id="701043"/>
    <lineage>
        <taxon>Bacteria</taxon>
        <taxon>Bacillati</taxon>
        <taxon>Actinomycetota</taxon>
        <taxon>Actinomycetes</taxon>
        <taxon>Mycobacteriales</taxon>
        <taxon>Mycobacteriaceae</taxon>
        <taxon>Mycobacterium</taxon>
        <taxon>Mycobacterium avium complex (MAC)</taxon>
    </lineage>
</organism>
<dbReference type="Proteomes" id="UP000465301">
    <property type="component" value="Unassembled WGS sequence"/>
</dbReference>
<reference evidence="1 2" key="1">
    <citation type="journal article" date="2019" name="Emerg. Microbes Infect.">
        <title>Comprehensive subspecies identification of 175 nontuberculous mycobacteria species based on 7547 genomic profiles.</title>
        <authorList>
            <person name="Matsumoto Y."/>
            <person name="Kinjo T."/>
            <person name="Motooka D."/>
            <person name="Nabeya D."/>
            <person name="Jung N."/>
            <person name="Uechi K."/>
            <person name="Horii T."/>
            <person name="Iida T."/>
            <person name="Fujita J."/>
            <person name="Nakamura S."/>
        </authorList>
    </citation>
    <scope>NUCLEOTIDE SEQUENCE [LARGE SCALE GENOMIC DNA]</scope>
    <source>
        <strain evidence="1 2">JCM 30726</strain>
    </source>
</reference>
<dbReference type="AlphaFoldDB" id="A0A7I9ZDE0"/>
<keyword evidence="2" id="KW-1185">Reference proteome</keyword>
<protein>
    <submittedName>
        <fullName evidence="1">Uncharacterized protein</fullName>
    </submittedName>
</protein>
<gene>
    <name evidence="1" type="ORF">MTIM_45160</name>
</gene>
<proteinExistence type="predicted"/>
<dbReference type="EMBL" id="BLLA01000001">
    <property type="protein sequence ID" value="GFG98637.1"/>
    <property type="molecule type" value="Genomic_DNA"/>
</dbReference>
<evidence type="ECO:0000313" key="2">
    <source>
        <dbReference type="Proteomes" id="UP000465301"/>
    </source>
</evidence>